<dbReference type="Pfam" id="PF12802">
    <property type="entry name" value="MarR_2"/>
    <property type="match status" value="1"/>
</dbReference>
<dbReference type="Proteomes" id="UP001239397">
    <property type="component" value="Chromosome"/>
</dbReference>
<dbReference type="InterPro" id="IPR039422">
    <property type="entry name" value="MarR/SlyA-like"/>
</dbReference>
<feature type="domain" description="HTH marR-type" evidence="1">
    <location>
        <begin position="1"/>
        <end position="133"/>
    </location>
</feature>
<protein>
    <submittedName>
        <fullName evidence="2">MarR family transcriptional regulator</fullName>
    </submittedName>
</protein>
<gene>
    <name evidence="2" type="ORF">QRX60_41535</name>
</gene>
<dbReference type="RefSeq" id="WP_285996943.1">
    <property type="nucleotide sequence ID" value="NZ_CP127295.1"/>
</dbReference>
<dbReference type="InterPro" id="IPR036390">
    <property type="entry name" value="WH_DNA-bd_sf"/>
</dbReference>
<organism evidence="2 3">
    <name type="scientific">Amycolatopsis mongoliensis</name>
    <dbReference type="NCBI Taxonomy" id="715475"/>
    <lineage>
        <taxon>Bacteria</taxon>
        <taxon>Bacillati</taxon>
        <taxon>Actinomycetota</taxon>
        <taxon>Actinomycetes</taxon>
        <taxon>Pseudonocardiales</taxon>
        <taxon>Pseudonocardiaceae</taxon>
        <taxon>Amycolatopsis</taxon>
    </lineage>
</organism>
<dbReference type="GO" id="GO:0006950">
    <property type="term" value="P:response to stress"/>
    <property type="evidence" value="ECO:0007669"/>
    <property type="project" value="TreeGrafter"/>
</dbReference>
<reference evidence="2 3" key="1">
    <citation type="submission" date="2023-06" db="EMBL/GenBank/DDBJ databases">
        <authorList>
            <person name="Oyuntsetseg B."/>
            <person name="Kim S.B."/>
        </authorList>
    </citation>
    <scope>NUCLEOTIDE SEQUENCE [LARGE SCALE GENOMIC DNA]</scope>
    <source>
        <strain evidence="2 3">4-36</strain>
    </source>
</reference>
<dbReference type="KEGG" id="amog:QRX60_41535"/>
<dbReference type="PROSITE" id="PS50995">
    <property type="entry name" value="HTH_MARR_2"/>
    <property type="match status" value="1"/>
</dbReference>
<dbReference type="Gene3D" id="1.10.10.10">
    <property type="entry name" value="Winged helix-like DNA-binding domain superfamily/Winged helix DNA-binding domain"/>
    <property type="match status" value="1"/>
</dbReference>
<dbReference type="InterPro" id="IPR000835">
    <property type="entry name" value="HTH_MarR-typ"/>
</dbReference>
<dbReference type="PRINTS" id="PR00598">
    <property type="entry name" value="HTHMARR"/>
</dbReference>
<dbReference type="GO" id="GO:0003700">
    <property type="term" value="F:DNA-binding transcription factor activity"/>
    <property type="evidence" value="ECO:0007669"/>
    <property type="project" value="InterPro"/>
</dbReference>
<dbReference type="InterPro" id="IPR036388">
    <property type="entry name" value="WH-like_DNA-bd_sf"/>
</dbReference>
<accession>A0A9Y2JNF2</accession>
<dbReference type="AlphaFoldDB" id="A0A9Y2JNF2"/>
<dbReference type="SUPFAM" id="SSF46785">
    <property type="entry name" value="Winged helix' DNA-binding domain"/>
    <property type="match status" value="1"/>
</dbReference>
<keyword evidence="3" id="KW-1185">Reference proteome</keyword>
<dbReference type="EMBL" id="CP127295">
    <property type="protein sequence ID" value="WIY00477.1"/>
    <property type="molecule type" value="Genomic_DNA"/>
</dbReference>
<dbReference type="PANTHER" id="PTHR33164:SF43">
    <property type="entry name" value="HTH-TYPE TRANSCRIPTIONAL REPRESSOR YETL"/>
    <property type="match status" value="1"/>
</dbReference>
<proteinExistence type="predicted"/>
<sequence>MERLAEQLRAVIVATDEYRRAMASALGVGVHEAAALGELLHRGPIPPSMLVKRLGIASASVTALLDRLELAGLARRERHPTDRRSVLVVLTPAGRAAIETMFEIFRDDVYASVERAQPAHVREFTAVLAKIARTLQERAAQPAAIAACLSERVRGAGAVRAEDPDHGQRG</sequence>
<evidence type="ECO:0000313" key="2">
    <source>
        <dbReference type="EMBL" id="WIY00477.1"/>
    </source>
</evidence>
<dbReference type="SMART" id="SM00347">
    <property type="entry name" value="HTH_MARR"/>
    <property type="match status" value="1"/>
</dbReference>
<evidence type="ECO:0000313" key="3">
    <source>
        <dbReference type="Proteomes" id="UP001239397"/>
    </source>
</evidence>
<evidence type="ECO:0000259" key="1">
    <source>
        <dbReference type="PROSITE" id="PS50995"/>
    </source>
</evidence>
<dbReference type="PANTHER" id="PTHR33164">
    <property type="entry name" value="TRANSCRIPTIONAL REGULATOR, MARR FAMILY"/>
    <property type="match status" value="1"/>
</dbReference>
<name>A0A9Y2JNF2_9PSEU</name>